<organism evidence="2 3">
    <name type="scientific">Fictibacillus iocasae</name>
    <dbReference type="NCBI Taxonomy" id="2715437"/>
    <lineage>
        <taxon>Bacteria</taxon>
        <taxon>Bacillati</taxon>
        <taxon>Bacillota</taxon>
        <taxon>Bacilli</taxon>
        <taxon>Bacillales</taxon>
        <taxon>Fictibacillaceae</taxon>
        <taxon>Fictibacillus</taxon>
    </lineage>
</organism>
<sequence>MNTLLTFLVFFAGNFVMIWIIFTVLEKLLQPKMARLNRTILFWAMVMGTSVASFLLSS</sequence>
<keyword evidence="1" id="KW-0812">Transmembrane</keyword>
<dbReference type="RefSeq" id="WP_379747868.1">
    <property type="nucleotide sequence ID" value="NZ_JBHTCP010000013.1"/>
</dbReference>
<keyword evidence="3" id="KW-1185">Reference proteome</keyword>
<comment type="caution">
    <text evidence="2">The sequence shown here is derived from an EMBL/GenBank/DDBJ whole genome shotgun (WGS) entry which is preliminary data.</text>
</comment>
<keyword evidence="1" id="KW-0472">Membrane</keyword>
<proteinExistence type="predicted"/>
<accession>A0ABW2NL17</accession>
<evidence type="ECO:0000313" key="3">
    <source>
        <dbReference type="Proteomes" id="UP001596549"/>
    </source>
</evidence>
<protein>
    <submittedName>
        <fullName evidence="2">Uncharacterized protein</fullName>
    </submittedName>
</protein>
<feature type="transmembrane region" description="Helical" evidence="1">
    <location>
        <begin position="6"/>
        <end position="28"/>
    </location>
</feature>
<reference evidence="3" key="1">
    <citation type="journal article" date="2019" name="Int. J. Syst. Evol. Microbiol.">
        <title>The Global Catalogue of Microorganisms (GCM) 10K type strain sequencing project: providing services to taxonomists for standard genome sequencing and annotation.</title>
        <authorList>
            <consortium name="The Broad Institute Genomics Platform"/>
            <consortium name="The Broad Institute Genome Sequencing Center for Infectious Disease"/>
            <person name="Wu L."/>
            <person name="Ma J."/>
        </authorList>
    </citation>
    <scope>NUCLEOTIDE SEQUENCE [LARGE SCALE GENOMIC DNA]</scope>
    <source>
        <strain evidence="3">NBRC 106396</strain>
    </source>
</reference>
<dbReference type="EMBL" id="JBHTCP010000013">
    <property type="protein sequence ID" value="MFC7371365.1"/>
    <property type="molecule type" value="Genomic_DNA"/>
</dbReference>
<dbReference type="Proteomes" id="UP001596549">
    <property type="component" value="Unassembled WGS sequence"/>
</dbReference>
<keyword evidence="1" id="KW-1133">Transmembrane helix</keyword>
<name>A0ABW2NL17_9BACL</name>
<evidence type="ECO:0000313" key="2">
    <source>
        <dbReference type="EMBL" id="MFC7371365.1"/>
    </source>
</evidence>
<feature type="transmembrane region" description="Helical" evidence="1">
    <location>
        <begin position="40"/>
        <end position="57"/>
    </location>
</feature>
<gene>
    <name evidence="2" type="ORF">ACFQPF_06735</name>
</gene>
<evidence type="ECO:0000256" key="1">
    <source>
        <dbReference type="SAM" id="Phobius"/>
    </source>
</evidence>